<reference evidence="2 3" key="1">
    <citation type="journal article" date="2024" name="G3 (Bethesda)">
        <title>Genome assembly of Hibiscus sabdariffa L. provides insights into metabolisms of medicinal natural products.</title>
        <authorList>
            <person name="Kim T."/>
        </authorList>
    </citation>
    <scope>NUCLEOTIDE SEQUENCE [LARGE SCALE GENOMIC DNA]</scope>
    <source>
        <strain evidence="2">TK-2024</strain>
        <tissue evidence="2">Old leaves</tissue>
    </source>
</reference>
<comment type="caution">
    <text evidence="2">The sequence shown here is derived from an EMBL/GenBank/DDBJ whole genome shotgun (WGS) entry which is preliminary data.</text>
</comment>
<keyword evidence="3" id="KW-1185">Reference proteome</keyword>
<dbReference type="EMBL" id="JBBPBM010000024">
    <property type="protein sequence ID" value="KAK8541776.1"/>
    <property type="molecule type" value="Genomic_DNA"/>
</dbReference>
<gene>
    <name evidence="2" type="ORF">V6N12_014400</name>
</gene>
<sequence length="129" mass="14915">MSLPHRKRGVPSHLLNCTHYWDSTPSFSPTLILLKLFLRLRDDDDGHRHRHRENGGELEIQTQELEDDEEALRQGGEEREHEGRNQEQESPQAHPANPQACRFPHHQDSSFLSSQLCIFSPITVSPTFK</sequence>
<protein>
    <submittedName>
        <fullName evidence="2">Uncharacterized protein</fullName>
    </submittedName>
</protein>
<name>A0ABR2DKY6_9ROSI</name>
<dbReference type="Proteomes" id="UP001472677">
    <property type="component" value="Unassembled WGS sequence"/>
</dbReference>
<feature type="region of interest" description="Disordered" evidence="1">
    <location>
        <begin position="45"/>
        <end position="106"/>
    </location>
</feature>
<organism evidence="2 3">
    <name type="scientific">Hibiscus sabdariffa</name>
    <name type="common">roselle</name>
    <dbReference type="NCBI Taxonomy" id="183260"/>
    <lineage>
        <taxon>Eukaryota</taxon>
        <taxon>Viridiplantae</taxon>
        <taxon>Streptophyta</taxon>
        <taxon>Embryophyta</taxon>
        <taxon>Tracheophyta</taxon>
        <taxon>Spermatophyta</taxon>
        <taxon>Magnoliopsida</taxon>
        <taxon>eudicotyledons</taxon>
        <taxon>Gunneridae</taxon>
        <taxon>Pentapetalae</taxon>
        <taxon>rosids</taxon>
        <taxon>malvids</taxon>
        <taxon>Malvales</taxon>
        <taxon>Malvaceae</taxon>
        <taxon>Malvoideae</taxon>
        <taxon>Hibiscus</taxon>
    </lineage>
</organism>
<accession>A0ABR2DKY6</accession>
<evidence type="ECO:0000256" key="1">
    <source>
        <dbReference type="SAM" id="MobiDB-lite"/>
    </source>
</evidence>
<evidence type="ECO:0000313" key="2">
    <source>
        <dbReference type="EMBL" id="KAK8541776.1"/>
    </source>
</evidence>
<proteinExistence type="predicted"/>
<feature type="compositionally biased region" description="Basic and acidic residues" evidence="1">
    <location>
        <begin position="71"/>
        <end position="87"/>
    </location>
</feature>
<evidence type="ECO:0000313" key="3">
    <source>
        <dbReference type="Proteomes" id="UP001472677"/>
    </source>
</evidence>